<gene>
    <name evidence="1" type="ORF">MTR67_025997</name>
</gene>
<proteinExistence type="predicted"/>
<keyword evidence="2" id="KW-1185">Reference proteome</keyword>
<evidence type="ECO:0000313" key="2">
    <source>
        <dbReference type="Proteomes" id="UP001234989"/>
    </source>
</evidence>
<dbReference type="EMBL" id="CP133617">
    <property type="protein sequence ID" value="WMV32612.1"/>
    <property type="molecule type" value="Genomic_DNA"/>
</dbReference>
<protein>
    <submittedName>
        <fullName evidence="1">Uncharacterized protein</fullName>
    </submittedName>
</protein>
<dbReference type="AlphaFoldDB" id="A0AAF0R234"/>
<accession>A0AAF0R234</accession>
<dbReference type="Proteomes" id="UP001234989">
    <property type="component" value="Chromosome 6"/>
</dbReference>
<organism evidence="1 2">
    <name type="scientific">Solanum verrucosum</name>
    <dbReference type="NCBI Taxonomy" id="315347"/>
    <lineage>
        <taxon>Eukaryota</taxon>
        <taxon>Viridiplantae</taxon>
        <taxon>Streptophyta</taxon>
        <taxon>Embryophyta</taxon>
        <taxon>Tracheophyta</taxon>
        <taxon>Spermatophyta</taxon>
        <taxon>Magnoliopsida</taxon>
        <taxon>eudicotyledons</taxon>
        <taxon>Gunneridae</taxon>
        <taxon>Pentapetalae</taxon>
        <taxon>asterids</taxon>
        <taxon>lamiids</taxon>
        <taxon>Solanales</taxon>
        <taxon>Solanaceae</taxon>
        <taxon>Solanoideae</taxon>
        <taxon>Solaneae</taxon>
        <taxon>Solanum</taxon>
    </lineage>
</organism>
<evidence type="ECO:0000313" key="1">
    <source>
        <dbReference type="EMBL" id="WMV32612.1"/>
    </source>
</evidence>
<sequence>MEQSYGFTDSSLDKKSLQSLKISLWHMGGNKRVNFSKESSKMVRIKTKGDGGEVRKEITIANTGLVFTVPIWCETPTRVFSGKKAKPMKDSRA</sequence>
<reference evidence="1" key="1">
    <citation type="submission" date="2023-08" db="EMBL/GenBank/DDBJ databases">
        <title>A de novo genome assembly of Solanum verrucosum Schlechtendal, a Mexican diploid species geographically isolated from the other diploid A-genome species in potato relatives.</title>
        <authorList>
            <person name="Hosaka K."/>
        </authorList>
    </citation>
    <scope>NUCLEOTIDE SEQUENCE</scope>
    <source>
        <tissue evidence="1">Young leaves</tissue>
    </source>
</reference>
<name>A0AAF0R234_SOLVR</name>